<reference evidence="1 2" key="1">
    <citation type="submission" date="2024-04" db="EMBL/GenBank/DDBJ databases">
        <title>Tritrichomonas musculus Genome.</title>
        <authorList>
            <person name="Alves-Ferreira E."/>
            <person name="Grigg M."/>
            <person name="Lorenzi H."/>
            <person name="Galac M."/>
        </authorList>
    </citation>
    <scope>NUCLEOTIDE SEQUENCE [LARGE SCALE GENOMIC DNA]</scope>
    <source>
        <strain evidence="1 2">EAF2021</strain>
    </source>
</reference>
<keyword evidence="2" id="KW-1185">Reference proteome</keyword>
<comment type="caution">
    <text evidence="1">The sequence shown here is derived from an EMBL/GenBank/DDBJ whole genome shotgun (WGS) entry which is preliminary data.</text>
</comment>
<evidence type="ECO:0000313" key="1">
    <source>
        <dbReference type="EMBL" id="KAK8836466.1"/>
    </source>
</evidence>
<sequence length="249" mass="29925">MSNQEIIRSQIEFPNTHYFVYKNKRYPFKISFFNLCSYYFYQNSEHFQYTKDINLIDEEIGEQLNLQEDTIVHFIKYVQHEAIALDDENVIGLHYLSTKFEVEDLKEYTIKYITSHHKELAIKILSNCQYDSSFNDEIYENIISSNLQEYIDNEELLKLPICTIHRILMKYSENHLEKVKTEKINDFILNMIDRRGREASILLSFARIDNGSIDFFENIIENYSEKVDFQFIDFSIISTFFEILKEQKK</sequence>
<evidence type="ECO:0008006" key="3">
    <source>
        <dbReference type="Google" id="ProtNLM"/>
    </source>
</evidence>
<proteinExistence type="predicted"/>
<evidence type="ECO:0000313" key="2">
    <source>
        <dbReference type="Proteomes" id="UP001470230"/>
    </source>
</evidence>
<accession>A0ABR2GS08</accession>
<name>A0ABR2GS08_9EUKA</name>
<organism evidence="1 2">
    <name type="scientific">Tritrichomonas musculus</name>
    <dbReference type="NCBI Taxonomy" id="1915356"/>
    <lineage>
        <taxon>Eukaryota</taxon>
        <taxon>Metamonada</taxon>
        <taxon>Parabasalia</taxon>
        <taxon>Tritrichomonadida</taxon>
        <taxon>Tritrichomonadidae</taxon>
        <taxon>Tritrichomonas</taxon>
    </lineage>
</organism>
<dbReference type="EMBL" id="JAPFFF010000065">
    <property type="protein sequence ID" value="KAK8836466.1"/>
    <property type="molecule type" value="Genomic_DNA"/>
</dbReference>
<gene>
    <name evidence="1" type="ORF">M9Y10_037725</name>
</gene>
<protein>
    <recommendedName>
        <fullName evidence="3">BTB domain-containing protein</fullName>
    </recommendedName>
</protein>
<dbReference type="Proteomes" id="UP001470230">
    <property type="component" value="Unassembled WGS sequence"/>
</dbReference>